<dbReference type="AlphaFoldDB" id="A0AAW1SDP5"/>
<dbReference type="EMBL" id="JALJOS010000001">
    <property type="protein sequence ID" value="KAK9844388.1"/>
    <property type="molecule type" value="Genomic_DNA"/>
</dbReference>
<feature type="region of interest" description="Disordered" evidence="1">
    <location>
        <begin position="86"/>
        <end position="108"/>
    </location>
</feature>
<organism evidence="2 3">
    <name type="scientific">Apatococcus lobatus</name>
    <dbReference type="NCBI Taxonomy" id="904363"/>
    <lineage>
        <taxon>Eukaryota</taxon>
        <taxon>Viridiplantae</taxon>
        <taxon>Chlorophyta</taxon>
        <taxon>core chlorophytes</taxon>
        <taxon>Trebouxiophyceae</taxon>
        <taxon>Chlorellales</taxon>
        <taxon>Chlorellaceae</taxon>
        <taxon>Apatococcus</taxon>
    </lineage>
</organism>
<name>A0AAW1SDP5_9CHLO</name>
<protein>
    <submittedName>
        <fullName evidence="2">Uncharacterized protein</fullName>
    </submittedName>
</protein>
<feature type="compositionally biased region" description="Polar residues" evidence="1">
    <location>
        <begin position="32"/>
        <end position="41"/>
    </location>
</feature>
<gene>
    <name evidence="2" type="ORF">WJX74_001863</name>
</gene>
<feature type="compositionally biased region" description="Basic and acidic residues" evidence="1">
    <location>
        <begin position="42"/>
        <end position="62"/>
    </location>
</feature>
<sequence>MDDWEAATARLDRQIDQVDRQIDQVDTDLKTAKSQGSAEQRTQLRTEKERLRTEQEQLRTEKEQLRTEQELLLRQELQLFNLRPRPRATGKQYHGKMGGPGLGSQSSSRRLSSLQSVFETSKHLCYHVINKLAPLFLRGIPSVPARLPLQLEHEIFGVFSNILHGRGTILSEGGSSIQIENGEVDVLDLTDMSIRPADFEERVIDLCQASVKFYSTANSRVMDGLKDKFEAVLDASLEPLPLRGKQWQAAIDLACSGDRKQVQTALPALLPAACMALHSHWFKVVKKLCDRALVYLIDLNGKAAVAKLSMKYGWATHKSWADGGFAPRLLLEHCRDLAGGWKLIVMEYLRPDNGWHPVTYAEDAKAVWQALEAHFCSARERSPSLVQGDLRSTNIFVCK</sequence>
<keyword evidence="3" id="KW-1185">Reference proteome</keyword>
<proteinExistence type="predicted"/>
<accession>A0AAW1SDP5</accession>
<evidence type="ECO:0000256" key="1">
    <source>
        <dbReference type="SAM" id="MobiDB-lite"/>
    </source>
</evidence>
<comment type="caution">
    <text evidence="2">The sequence shown here is derived from an EMBL/GenBank/DDBJ whole genome shotgun (WGS) entry which is preliminary data.</text>
</comment>
<reference evidence="2 3" key="1">
    <citation type="journal article" date="2024" name="Nat. Commun.">
        <title>Phylogenomics reveals the evolutionary origins of lichenization in chlorophyte algae.</title>
        <authorList>
            <person name="Puginier C."/>
            <person name="Libourel C."/>
            <person name="Otte J."/>
            <person name="Skaloud P."/>
            <person name="Haon M."/>
            <person name="Grisel S."/>
            <person name="Petersen M."/>
            <person name="Berrin J.G."/>
            <person name="Delaux P.M."/>
            <person name="Dal Grande F."/>
            <person name="Keller J."/>
        </authorList>
    </citation>
    <scope>NUCLEOTIDE SEQUENCE [LARGE SCALE GENOMIC DNA]</scope>
    <source>
        <strain evidence="2 3">SAG 2145</strain>
    </source>
</reference>
<evidence type="ECO:0000313" key="2">
    <source>
        <dbReference type="EMBL" id="KAK9844388.1"/>
    </source>
</evidence>
<feature type="region of interest" description="Disordered" evidence="1">
    <location>
        <begin position="26"/>
        <end position="62"/>
    </location>
</feature>
<dbReference type="Proteomes" id="UP001438707">
    <property type="component" value="Unassembled WGS sequence"/>
</dbReference>
<evidence type="ECO:0000313" key="3">
    <source>
        <dbReference type="Proteomes" id="UP001438707"/>
    </source>
</evidence>